<evidence type="ECO:0000256" key="6">
    <source>
        <dbReference type="ARBA" id="ARBA00023163"/>
    </source>
</evidence>
<feature type="compositionally biased region" description="Basic and acidic residues" evidence="9">
    <location>
        <begin position="142"/>
        <end position="152"/>
    </location>
</feature>
<sequence length="188" mass="21207">MEIHLTNAEKSEQVAWNSDDQDLLGHTGRSYKCSFCKRGFSNAQALGGHMNIHRKDRARLKEFSSLDVNNNILSLEITKKDSPNSVDAHDSVQHDISRDEISCTPKRACTSPDQEIDPASGDHLRLTLFVETSSSSSSNNNKVERNRITYNKGEHVKRSMHLSRHESLAELDLELRLGPEPLEVSKNR</sequence>
<gene>
    <name evidence="11" type="ORF">ACH5RR_005309</name>
</gene>
<dbReference type="Gene3D" id="3.30.160.60">
    <property type="entry name" value="Classic Zinc Finger"/>
    <property type="match status" value="1"/>
</dbReference>
<dbReference type="GO" id="GO:0008270">
    <property type="term" value="F:zinc ion binding"/>
    <property type="evidence" value="ECO:0007669"/>
    <property type="project" value="UniProtKB-KW"/>
</dbReference>
<evidence type="ECO:0000259" key="10">
    <source>
        <dbReference type="PROSITE" id="PS50157"/>
    </source>
</evidence>
<evidence type="ECO:0000256" key="5">
    <source>
        <dbReference type="ARBA" id="ARBA00023015"/>
    </source>
</evidence>
<organism evidence="11 12">
    <name type="scientific">Cinchona calisaya</name>
    <dbReference type="NCBI Taxonomy" id="153742"/>
    <lineage>
        <taxon>Eukaryota</taxon>
        <taxon>Viridiplantae</taxon>
        <taxon>Streptophyta</taxon>
        <taxon>Embryophyta</taxon>
        <taxon>Tracheophyta</taxon>
        <taxon>Spermatophyta</taxon>
        <taxon>Magnoliopsida</taxon>
        <taxon>eudicotyledons</taxon>
        <taxon>Gunneridae</taxon>
        <taxon>Pentapetalae</taxon>
        <taxon>asterids</taxon>
        <taxon>lamiids</taxon>
        <taxon>Gentianales</taxon>
        <taxon>Rubiaceae</taxon>
        <taxon>Cinchonoideae</taxon>
        <taxon>Cinchoneae</taxon>
        <taxon>Cinchona</taxon>
    </lineage>
</organism>
<dbReference type="Proteomes" id="UP001630127">
    <property type="component" value="Unassembled WGS sequence"/>
</dbReference>
<dbReference type="SMART" id="SM00355">
    <property type="entry name" value="ZnF_C2H2"/>
    <property type="match status" value="1"/>
</dbReference>
<dbReference type="PROSITE" id="PS00028">
    <property type="entry name" value="ZINC_FINGER_C2H2_1"/>
    <property type="match status" value="1"/>
</dbReference>
<feature type="domain" description="C2H2-type" evidence="10">
    <location>
        <begin position="31"/>
        <end position="58"/>
    </location>
</feature>
<keyword evidence="5" id="KW-0805">Transcription regulation</keyword>
<dbReference type="Pfam" id="PF13912">
    <property type="entry name" value="zf-C2H2_6"/>
    <property type="match status" value="1"/>
</dbReference>
<keyword evidence="6" id="KW-0804">Transcription</keyword>
<evidence type="ECO:0000256" key="3">
    <source>
        <dbReference type="ARBA" id="ARBA00022771"/>
    </source>
</evidence>
<reference evidence="11 12" key="1">
    <citation type="submission" date="2024-11" db="EMBL/GenBank/DDBJ databases">
        <title>A near-complete genome assembly of Cinchona calisaya.</title>
        <authorList>
            <person name="Lian D.C."/>
            <person name="Zhao X.W."/>
            <person name="Wei L."/>
        </authorList>
    </citation>
    <scope>NUCLEOTIDE SEQUENCE [LARGE SCALE GENOMIC DNA]</scope>
    <source>
        <tissue evidence="11">Nenye</tissue>
    </source>
</reference>
<feature type="region of interest" description="Disordered" evidence="9">
    <location>
        <begin position="132"/>
        <end position="152"/>
    </location>
</feature>
<evidence type="ECO:0000256" key="9">
    <source>
        <dbReference type="SAM" id="MobiDB-lite"/>
    </source>
</evidence>
<dbReference type="PANTHER" id="PTHR45801">
    <property type="entry name" value="OS07G0101800 PROTEIN"/>
    <property type="match status" value="1"/>
</dbReference>
<evidence type="ECO:0000256" key="1">
    <source>
        <dbReference type="ARBA" id="ARBA00004123"/>
    </source>
</evidence>
<evidence type="ECO:0000313" key="11">
    <source>
        <dbReference type="EMBL" id="KAL3531788.1"/>
    </source>
</evidence>
<protein>
    <recommendedName>
        <fullName evidence="10">C2H2-type domain-containing protein</fullName>
    </recommendedName>
</protein>
<evidence type="ECO:0000256" key="7">
    <source>
        <dbReference type="ARBA" id="ARBA00023242"/>
    </source>
</evidence>
<dbReference type="PANTHER" id="PTHR45801:SF111">
    <property type="entry name" value="C2H2 AND C2HC ZINC FINGERS SUPERFAMILY PROTEIN"/>
    <property type="match status" value="1"/>
</dbReference>
<dbReference type="AlphaFoldDB" id="A0ABD3AKV4"/>
<keyword evidence="7" id="KW-0539">Nucleus</keyword>
<comment type="caution">
    <text evidence="11">The sequence shown here is derived from an EMBL/GenBank/DDBJ whole genome shotgun (WGS) entry which is preliminary data.</text>
</comment>
<keyword evidence="2" id="KW-0479">Metal-binding</keyword>
<proteinExistence type="predicted"/>
<keyword evidence="12" id="KW-1185">Reference proteome</keyword>
<dbReference type="PROSITE" id="PS50157">
    <property type="entry name" value="ZINC_FINGER_C2H2_2"/>
    <property type="match status" value="1"/>
</dbReference>
<evidence type="ECO:0000256" key="8">
    <source>
        <dbReference type="PROSITE-ProRule" id="PRU00042"/>
    </source>
</evidence>
<dbReference type="SUPFAM" id="SSF57667">
    <property type="entry name" value="beta-beta-alpha zinc fingers"/>
    <property type="match status" value="1"/>
</dbReference>
<dbReference type="InterPro" id="IPR052426">
    <property type="entry name" value="Plant_dev_regulator"/>
</dbReference>
<evidence type="ECO:0000256" key="4">
    <source>
        <dbReference type="ARBA" id="ARBA00022833"/>
    </source>
</evidence>
<dbReference type="InterPro" id="IPR036236">
    <property type="entry name" value="Znf_C2H2_sf"/>
</dbReference>
<dbReference type="GO" id="GO:0005634">
    <property type="term" value="C:nucleus"/>
    <property type="evidence" value="ECO:0007669"/>
    <property type="project" value="UniProtKB-SubCell"/>
</dbReference>
<keyword evidence="3 8" id="KW-0863">Zinc-finger</keyword>
<evidence type="ECO:0000256" key="2">
    <source>
        <dbReference type="ARBA" id="ARBA00022723"/>
    </source>
</evidence>
<comment type="subcellular location">
    <subcellularLocation>
        <location evidence="1">Nucleus</location>
    </subcellularLocation>
</comment>
<evidence type="ECO:0000313" key="12">
    <source>
        <dbReference type="Proteomes" id="UP001630127"/>
    </source>
</evidence>
<name>A0ABD3AKV4_9GENT</name>
<dbReference type="EMBL" id="JBJUIK010000003">
    <property type="protein sequence ID" value="KAL3531788.1"/>
    <property type="molecule type" value="Genomic_DNA"/>
</dbReference>
<dbReference type="InterPro" id="IPR013087">
    <property type="entry name" value="Znf_C2H2_type"/>
</dbReference>
<accession>A0ABD3AKV4</accession>
<keyword evidence="4" id="KW-0862">Zinc</keyword>